<evidence type="ECO:0000313" key="4">
    <source>
        <dbReference type="Proteomes" id="UP000245771"/>
    </source>
</evidence>
<sequence length="331" mass="36868">MNAQPIQGLMNGIVNPSSAQHLSFQRLRKRQRHRKDEEDPSNNDASSGSTADDTSSPDAGQSTSSHRHHRQNRTRTGDPNGTQQSLTPLASDDGLSNSQNGMNGQRGGFNQDGQRDGFNHDGQRGGFNQTQQKAIQEKNAARAHAATDKTVGIAVGVVVGVIFLLFIGMTILMFFRRKREAAERQKQLDASIAAGGFRDSMTSQDEMKTVRLNGTSQRSRDVMREARKTQYIYDKDGNLEGEASVGSVGQAGWNYAHYLGAGSLVSDNQPSKSQRQLLPQQPPPAYPRSPPSDEDLSYQQYYQQQDQHQQYGQQDYYDQNQNHYAQQLYRS</sequence>
<feature type="compositionally biased region" description="Pro residues" evidence="1">
    <location>
        <begin position="280"/>
        <end position="290"/>
    </location>
</feature>
<evidence type="ECO:0000313" key="3">
    <source>
        <dbReference type="EMBL" id="PWN34143.1"/>
    </source>
</evidence>
<protein>
    <submittedName>
        <fullName evidence="3">Uncharacterized protein</fullName>
    </submittedName>
</protein>
<feature type="compositionally biased region" description="Low complexity" evidence="1">
    <location>
        <begin position="269"/>
        <end position="279"/>
    </location>
</feature>
<dbReference type="RefSeq" id="XP_025354445.1">
    <property type="nucleotide sequence ID" value="XM_025497857.1"/>
</dbReference>
<feature type="region of interest" description="Disordered" evidence="1">
    <location>
        <begin position="1"/>
        <end position="134"/>
    </location>
</feature>
<accession>A0A316VD29</accession>
<feature type="region of interest" description="Disordered" evidence="1">
    <location>
        <begin position="265"/>
        <end position="311"/>
    </location>
</feature>
<feature type="compositionally biased region" description="Polar residues" evidence="1">
    <location>
        <begin position="14"/>
        <end position="23"/>
    </location>
</feature>
<feature type="compositionally biased region" description="Low complexity" evidence="1">
    <location>
        <begin position="42"/>
        <end position="60"/>
    </location>
</feature>
<dbReference type="GeneID" id="37019638"/>
<dbReference type="Proteomes" id="UP000245771">
    <property type="component" value="Unassembled WGS sequence"/>
</dbReference>
<feature type="compositionally biased region" description="Basic and acidic residues" evidence="1">
    <location>
        <begin position="113"/>
        <end position="123"/>
    </location>
</feature>
<feature type="compositionally biased region" description="Polar residues" evidence="1">
    <location>
        <begin position="77"/>
        <end position="103"/>
    </location>
</feature>
<dbReference type="InParanoid" id="A0A316VD29"/>
<name>A0A316VD29_9BASI</name>
<keyword evidence="4" id="KW-1185">Reference proteome</keyword>
<feature type="transmembrane region" description="Helical" evidence="2">
    <location>
        <begin position="151"/>
        <end position="175"/>
    </location>
</feature>
<evidence type="ECO:0000256" key="1">
    <source>
        <dbReference type="SAM" id="MobiDB-lite"/>
    </source>
</evidence>
<reference evidence="3 4" key="1">
    <citation type="journal article" date="2018" name="Mol. Biol. Evol.">
        <title>Broad Genomic Sampling Reveals a Smut Pathogenic Ancestry of the Fungal Clade Ustilaginomycotina.</title>
        <authorList>
            <person name="Kijpornyongpan T."/>
            <person name="Mondo S.J."/>
            <person name="Barry K."/>
            <person name="Sandor L."/>
            <person name="Lee J."/>
            <person name="Lipzen A."/>
            <person name="Pangilinan J."/>
            <person name="LaButti K."/>
            <person name="Hainaut M."/>
            <person name="Henrissat B."/>
            <person name="Grigoriev I.V."/>
            <person name="Spatafora J.W."/>
            <person name="Aime M.C."/>
        </authorList>
    </citation>
    <scope>NUCLEOTIDE SEQUENCE [LARGE SCALE GENOMIC DNA]</scope>
    <source>
        <strain evidence="3 4">MCA 3882</strain>
    </source>
</reference>
<dbReference type="AlphaFoldDB" id="A0A316VD29"/>
<keyword evidence="2" id="KW-1133">Transmembrane helix</keyword>
<keyword evidence="2" id="KW-0472">Membrane</keyword>
<organism evidence="3 4">
    <name type="scientific">Meira miltonrushii</name>
    <dbReference type="NCBI Taxonomy" id="1280837"/>
    <lineage>
        <taxon>Eukaryota</taxon>
        <taxon>Fungi</taxon>
        <taxon>Dikarya</taxon>
        <taxon>Basidiomycota</taxon>
        <taxon>Ustilaginomycotina</taxon>
        <taxon>Exobasidiomycetes</taxon>
        <taxon>Exobasidiales</taxon>
        <taxon>Brachybasidiaceae</taxon>
        <taxon>Meira</taxon>
    </lineage>
</organism>
<feature type="compositionally biased region" description="Low complexity" evidence="1">
    <location>
        <begin position="298"/>
        <end position="311"/>
    </location>
</feature>
<dbReference type="EMBL" id="KZ819604">
    <property type="protein sequence ID" value="PWN34143.1"/>
    <property type="molecule type" value="Genomic_DNA"/>
</dbReference>
<gene>
    <name evidence="3" type="ORF">FA14DRAFT_156807</name>
</gene>
<keyword evidence="2" id="KW-0812">Transmembrane</keyword>
<proteinExistence type="predicted"/>
<evidence type="ECO:0000256" key="2">
    <source>
        <dbReference type="SAM" id="Phobius"/>
    </source>
</evidence>